<evidence type="ECO:0000259" key="3">
    <source>
        <dbReference type="Pfam" id="PF03721"/>
    </source>
</evidence>
<dbReference type="InterPro" id="IPR001732">
    <property type="entry name" value="UDP-Glc/GDP-Man_DH_N"/>
</dbReference>
<dbReference type="SUPFAM" id="SSF48179">
    <property type="entry name" value="6-phosphogluconate dehydrogenase C-terminal domain-like"/>
    <property type="match status" value="1"/>
</dbReference>
<dbReference type="PANTHER" id="PTHR43750:SF3">
    <property type="entry name" value="UDP-GLUCOSE 6-DEHYDROGENASE TUAD"/>
    <property type="match status" value="1"/>
</dbReference>
<name>A0A1G2D7S0_9BACT</name>
<feature type="domain" description="UDP-glucose/GDP-mannose dehydrogenase N-terminal" evidence="3">
    <location>
        <begin position="42"/>
        <end position="142"/>
    </location>
</feature>
<dbReference type="PANTHER" id="PTHR43750">
    <property type="entry name" value="UDP-GLUCOSE 6-DEHYDROGENASE TUAD"/>
    <property type="match status" value="1"/>
</dbReference>
<dbReference type="SUPFAM" id="SSF51735">
    <property type="entry name" value="NAD(P)-binding Rossmann-fold domains"/>
    <property type="match status" value="1"/>
</dbReference>
<comment type="caution">
    <text evidence="4">The sequence shown here is derived from an EMBL/GenBank/DDBJ whole genome shotgun (WGS) entry which is preliminary data.</text>
</comment>
<dbReference type="Pfam" id="PF00984">
    <property type="entry name" value="UDPG_MGDP_dh"/>
    <property type="match status" value="1"/>
</dbReference>
<dbReference type="InterPro" id="IPR013328">
    <property type="entry name" value="6PGD_dom2"/>
</dbReference>
<dbReference type="InterPro" id="IPR036291">
    <property type="entry name" value="NAD(P)-bd_dom_sf"/>
</dbReference>
<evidence type="ECO:0000313" key="4">
    <source>
        <dbReference type="EMBL" id="OGZ09685.1"/>
    </source>
</evidence>
<reference evidence="4 5" key="1">
    <citation type="journal article" date="2016" name="Nat. Commun.">
        <title>Thousands of microbial genomes shed light on interconnected biogeochemical processes in an aquifer system.</title>
        <authorList>
            <person name="Anantharaman K."/>
            <person name="Brown C.T."/>
            <person name="Hug L.A."/>
            <person name="Sharon I."/>
            <person name="Castelle C.J."/>
            <person name="Probst A.J."/>
            <person name="Thomas B.C."/>
            <person name="Singh A."/>
            <person name="Wilkins M.J."/>
            <person name="Karaoz U."/>
            <person name="Brodie E.L."/>
            <person name="Williams K.H."/>
            <person name="Hubbard S.S."/>
            <person name="Banfield J.F."/>
        </authorList>
    </citation>
    <scope>NUCLEOTIDE SEQUENCE [LARGE SCALE GENOMIC DNA]</scope>
</reference>
<organism evidence="4 5">
    <name type="scientific">Candidatus Lloydbacteria bacterium RIFCSPHIGHO2_02_FULL_51_22</name>
    <dbReference type="NCBI Taxonomy" id="1798663"/>
    <lineage>
        <taxon>Bacteria</taxon>
        <taxon>Candidatus Lloydiibacteriota</taxon>
    </lineage>
</organism>
<dbReference type="Pfam" id="PF03721">
    <property type="entry name" value="UDPG_MGDP_dh_N"/>
    <property type="match status" value="1"/>
</dbReference>
<dbReference type="Gene3D" id="1.10.1040.10">
    <property type="entry name" value="N-(1-d-carboxylethyl)-l-norvaline Dehydrogenase, domain 2"/>
    <property type="match status" value="1"/>
</dbReference>
<sequence>MRKYKIGIIGVGMVGTPLKEYFEEKQYKRGRDLFCYDTDPKKKYTDDINKAEIVFIAVPTPRRVKDGRCDTSIIRSAMRMLDGEKVVVMKSTMPPGTSEQLQEMYPQHKFMFNPEFLTESQAKADFLNPDRQIVATTEKSRGFASDVLLLLPIGSFSSPGALTTYDYIYIKVTSAEIGKLATNSFGMTKVMFANILADICDGVNGVFGKKIADYEEVKQVLAHDKRIGPYWLEVLHGNYRGAGGYCFPKDFDNVITSVADTIAKLKRKKGDTKLVERLEKGHRVFKAFWDYNITLLKHQNLSLSDVSRHDTEVQKVVKKKKR</sequence>
<feature type="domain" description="UDP-glucose/GDP-mannose dehydrogenase dimerisation" evidence="2">
    <location>
        <begin position="174"/>
        <end position="259"/>
    </location>
</feature>
<proteinExistence type="inferred from homology"/>
<dbReference type="AlphaFoldDB" id="A0A1G2D7S0"/>
<dbReference type="GO" id="GO:0051287">
    <property type="term" value="F:NAD binding"/>
    <property type="evidence" value="ECO:0007669"/>
    <property type="project" value="InterPro"/>
</dbReference>
<protein>
    <recommendedName>
        <fullName evidence="6">UDP-glucose/GDP-mannose dehydrogenase dimerisation domain-containing protein</fullName>
    </recommendedName>
</protein>
<dbReference type="InterPro" id="IPR008927">
    <property type="entry name" value="6-PGluconate_DH-like_C_sf"/>
</dbReference>
<evidence type="ECO:0000313" key="5">
    <source>
        <dbReference type="Proteomes" id="UP000178099"/>
    </source>
</evidence>
<evidence type="ECO:0000256" key="1">
    <source>
        <dbReference type="ARBA" id="ARBA00006601"/>
    </source>
</evidence>
<gene>
    <name evidence="4" type="ORF">A3D67_02005</name>
</gene>
<dbReference type="Proteomes" id="UP000178099">
    <property type="component" value="Unassembled WGS sequence"/>
</dbReference>
<dbReference type="GO" id="GO:0016616">
    <property type="term" value="F:oxidoreductase activity, acting on the CH-OH group of donors, NAD or NADP as acceptor"/>
    <property type="evidence" value="ECO:0007669"/>
    <property type="project" value="InterPro"/>
</dbReference>
<dbReference type="EMBL" id="MHLN01000047">
    <property type="protein sequence ID" value="OGZ09685.1"/>
    <property type="molecule type" value="Genomic_DNA"/>
</dbReference>
<comment type="similarity">
    <text evidence="1">Belongs to the UDP-glucose/GDP-mannose dehydrogenase family.</text>
</comment>
<accession>A0A1G2D7S0</accession>
<dbReference type="Gene3D" id="3.40.50.720">
    <property type="entry name" value="NAD(P)-binding Rossmann-like Domain"/>
    <property type="match status" value="1"/>
</dbReference>
<dbReference type="InterPro" id="IPR014026">
    <property type="entry name" value="UDP-Glc/GDP-Man_DH_dimer"/>
</dbReference>
<evidence type="ECO:0000259" key="2">
    <source>
        <dbReference type="Pfam" id="PF00984"/>
    </source>
</evidence>
<evidence type="ECO:0008006" key="6">
    <source>
        <dbReference type="Google" id="ProtNLM"/>
    </source>
</evidence>